<dbReference type="PANTHER" id="PTHR48048">
    <property type="entry name" value="GLYCOSYLTRANSFERASE"/>
    <property type="match status" value="1"/>
</dbReference>
<keyword evidence="7" id="KW-1185">Reference proteome</keyword>
<dbReference type="EMBL" id="KB870809">
    <property type="protein sequence ID" value="EOA23681.1"/>
    <property type="molecule type" value="Genomic_DNA"/>
</dbReference>
<dbReference type="FunFam" id="3.40.50.2000:FF:000056">
    <property type="entry name" value="Glycosyltransferase"/>
    <property type="match status" value="1"/>
</dbReference>
<dbReference type="PANTHER" id="PTHR48048:SF45">
    <property type="entry name" value="GLYCOSYLTRANSFERASE"/>
    <property type="match status" value="1"/>
</dbReference>
<dbReference type="Proteomes" id="UP000029121">
    <property type="component" value="Unassembled WGS sequence"/>
</dbReference>
<reference evidence="7" key="1">
    <citation type="journal article" date="2013" name="Nat. Genet.">
        <title>The Capsella rubella genome and the genomic consequences of rapid mating system evolution.</title>
        <authorList>
            <person name="Slotte T."/>
            <person name="Hazzouri K.M."/>
            <person name="Agren J.A."/>
            <person name="Koenig D."/>
            <person name="Maumus F."/>
            <person name="Guo Y.L."/>
            <person name="Steige K."/>
            <person name="Platts A.E."/>
            <person name="Escobar J.S."/>
            <person name="Newman L.K."/>
            <person name="Wang W."/>
            <person name="Mandakova T."/>
            <person name="Vello E."/>
            <person name="Smith L.M."/>
            <person name="Henz S.R."/>
            <person name="Steffen J."/>
            <person name="Takuno S."/>
            <person name="Brandvain Y."/>
            <person name="Coop G."/>
            <person name="Andolfatto P."/>
            <person name="Hu T.T."/>
            <person name="Blanchette M."/>
            <person name="Clark R.M."/>
            <person name="Quesneville H."/>
            <person name="Nordborg M."/>
            <person name="Gaut B.S."/>
            <person name="Lysak M.A."/>
            <person name="Jenkins J."/>
            <person name="Grimwood J."/>
            <person name="Chapman J."/>
            <person name="Prochnik S."/>
            <person name="Shu S."/>
            <person name="Rokhsar D."/>
            <person name="Schmutz J."/>
            <person name="Weigel D."/>
            <person name="Wright S.I."/>
        </authorList>
    </citation>
    <scope>NUCLEOTIDE SEQUENCE [LARGE SCALE GENOMIC DNA]</scope>
    <source>
        <strain evidence="7">cv. Monte Gargano</strain>
    </source>
</reference>
<gene>
    <name evidence="6" type="ORF">CARUB_v10016887mg</name>
</gene>
<dbReference type="GO" id="GO:0035251">
    <property type="term" value="F:UDP-glucosyltransferase activity"/>
    <property type="evidence" value="ECO:0007669"/>
    <property type="project" value="InterPro"/>
</dbReference>
<dbReference type="Gene3D" id="3.40.50.2000">
    <property type="entry name" value="Glycogen Phosphorylase B"/>
    <property type="match status" value="2"/>
</dbReference>
<dbReference type="EC" id="2.4.1.-" evidence="5"/>
<protein>
    <recommendedName>
        <fullName evidence="5">Glycosyltransferase</fullName>
        <ecNumber evidence="5">2.4.1.-</ecNumber>
    </recommendedName>
</protein>
<dbReference type="Pfam" id="PF00201">
    <property type="entry name" value="UDPGT"/>
    <property type="match status" value="1"/>
</dbReference>
<evidence type="ECO:0000313" key="6">
    <source>
        <dbReference type="EMBL" id="EOA23681.1"/>
    </source>
</evidence>
<accession>R0FNN8</accession>
<proteinExistence type="inferred from homology"/>
<keyword evidence="3 4" id="KW-0808">Transferase</keyword>
<name>R0FNN8_9BRAS</name>
<dbReference type="InterPro" id="IPR050481">
    <property type="entry name" value="UDP-glycosyltransf_plant"/>
</dbReference>
<dbReference type="InterPro" id="IPR002213">
    <property type="entry name" value="UDP_glucos_trans"/>
</dbReference>
<comment type="similarity">
    <text evidence="1 4">Belongs to the UDP-glycosyltransferase family.</text>
</comment>
<organism evidence="6 7">
    <name type="scientific">Capsella rubella</name>
    <dbReference type="NCBI Taxonomy" id="81985"/>
    <lineage>
        <taxon>Eukaryota</taxon>
        <taxon>Viridiplantae</taxon>
        <taxon>Streptophyta</taxon>
        <taxon>Embryophyta</taxon>
        <taxon>Tracheophyta</taxon>
        <taxon>Spermatophyta</taxon>
        <taxon>Magnoliopsida</taxon>
        <taxon>eudicotyledons</taxon>
        <taxon>Gunneridae</taxon>
        <taxon>Pentapetalae</taxon>
        <taxon>rosids</taxon>
        <taxon>malvids</taxon>
        <taxon>Brassicales</taxon>
        <taxon>Brassicaceae</taxon>
        <taxon>Camelineae</taxon>
        <taxon>Capsella</taxon>
    </lineage>
</organism>
<dbReference type="InterPro" id="IPR035595">
    <property type="entry name" value="UDP_glycos_trans_CS"/>
</dbReference>
<dbReference type="AlphaFoldDB" id="R0FNN8"/>
<dbReference type="CDD" id="cd03784">
    <property type="entry name" value="GT1_Gtf-like"/>
    <property type="match status" value="1"/>
</dbReference>
<keyword evidence="2 4" id="KW-0328">Glycosyltransferase</keyword>
<evidence type="ECO:0000313" key="7">
    <source>
        <dbReference type="Proteomes" id="UP000029121"/>
    </source>
</evidence>
<feature type="non-terminal residue" evidence="6">
    <location>
        <position position="1"/>
    </location>
</feature>
<dbReference type="PROSITE" id="PS00375">
    <property type="entry name" value="UDPGT"/>
    <property type="match status" value="1"/>
</dbReference>
<dbReference type="STRING" id="81985.R0FNN8"/>
<evidence type="ECO:0000256" key="1">
    <source>
        <dbReference type="ARBA" id="ARBA00009995"/>
    </source>
</evidence>
<dbReference type="eggNOG" id="KOG1192">
    <property type="taxonomic scope" value="Eukaryota"/>
</dbReference>
<evidence type="ECO:0000256" key="5">
    <source>
        <dbReference type="RuleBase" id="RU362057"/>
    </source>
</evidence>
<evidence type="ECO:0000256" key="2">
    <source>
        <dbReference type="ARBA" id="ARBA00022676"/>
    </source>
</evidence>
<dbReference type="SUPFAM" id="SSF53756">
    <property type="entry name" value="UDP-Glycosyltransferase/glycogen phosphorylase"/>
    <property type="match status" value="1"/>
</dbReference>
<evidence type="ECO:0000256" key="3">
    <source>
        <dbReference type="ARBA" id="ARBA00022679"/>
    </source>
</evidence>
<sequence length="598" mass="67055">ARLASAAENIHSKETSVLTVTMEKKAFRPLIFVVADSDRATNKRTQGVVLYHPVYNPYYIYPSSKSKDKRIEDALKLNAQKKNQVLRYKVERRDCNSTDKKKREEEGQNMKFELVFIPSPGVGHLRSMVEMAKLLVSRETSLSISVIIVPFISGGQAGASDYVASLSAASNSRLRYKVIISAEDEPISELTTFENHIENQVPKAKSAVAKLVEDYTAVPDSPRIVGIVLDIFSTSMMDVAKEFGVPSYVFCATNAGMFPLTYHIQMQFDENKYDVSESDHVDSEAVLNVPGLSRPYPVKCLPDIFASKVTLPMFVNQARKFREMKGILINTVAELEPYVLKFLSSGDCDTPPVYPVGPLLKLESQVGGSKDEKPSDILRWLDEQPPSSVVFLCFGSLGGFSEEQAREIALALERSGHRFIWSLRRASPNIFREPPKEFTNLEEVLPEGFLDRTKDIGRVIGWAPQTAVLANPAIGGFVTHCGWNSMLESLWFGVPMAAWPLYAEQKFNAFMMVEELGLAVEIKKYWRENHLTGTSTVIVTAEEIETSFKCLMDKDSDVRKKVKEMSKKCHVALTDGGSSRIALDKFFEDVTKNYRFKD</sequence>
<evidence type="ECO:0000256" key="4">
    <source>
        <dbReference type="RuleBase" id="RU003718"/>
    </source>
</evidence>